<protein>
    <recommendedName>
        <fullName evidence="5">Alcohol dehydrogenase-like N-terminal domain-containing protein</fullName>
    </recommendedName>
</protein>
<keyword evidence="4" id="KW-0520">NAD</keyword>
<evidence type="ECO:0000256" key="2">
    <source>
        <dbReference type="ARBA" id="ARBA00022833"/>
    </source>
</evidence>
<dbReference type="InterPro" id="IPR011032">
    <property type="entry name" value="GroES-like_sf"/>
</dbReference>
<evidence type="ECO:0000256" key="3">
    <source>
        <dbReference type="ARBA" id="ARBA00023002"/>
    </source>
</evidence>
<dbReference type="InterPro" id="IPR013154">
    <property type="entry name" value="ADH-like_N"/>
</dbReference>
<reference evidence="6" key="1">
    <citation type="submission" date="2018-05" db="EMBL/GenBank/DDBJ databases">
        <authorList>
            <person name="Lanie J.A."/>
            <person name="Ng W.-L."/>
            <person name="Kazmierczak K.M."/>
            <person name="Andrzejewski T.M."/>
            <person name="Davidsen T.M."/>
            <person name="Wayne K.J."/>
            <person name="Tettelin H."/>
            <person name="Glass J.I."/>
            <person name="Rusch D."/>
            <person name="Podicherti R."/>
            <person name="Tsui H.-C.T."/>
            <person name="Winkler M.E."/>
        </authorList>
    </citation>
    <scope>NUCLEOTIDE SEQUENCE</scope>
</reference>
<dbReference type="SUPFAM" id="SSF50129">
    <property type="entry name" value="GroES-like"/>
    <property type="match status" value="1"/>
</dbReference>
<dbReference type="GO" id="GO:0046294">
    <property type="term" value="P:formaldehyde catabolic process"/>
    <property type="evidence" value="ECO:0007669"/>
    <property type="project" value="TreeGrafter"/>
</dbReference>
<evidence type="ECO:0000256" key="4">
    <source>
        <dbReference type="ARBA" id="ARBA00023027"/>
    </source>
</evidence>
<dbReference type="GO" id="GO:0008270">
    <property type="term" value="F:zinc ion binding"/>
    <property type="evidence" value="ECO:0007669"/>
    <property type="project" value="InterPro"/>
</dbReference>
<dbReference type="PANTHER" id="PTHR43880:SF12">
    <property type="entry name" value="ALCOHOL DEHYDROGENASE CLASS-3"/>
    <property type="match status" value="1"/>
</dbReference>
<dbReference type="PROSITE" id="PS00059">
    <property type="entry name" value="ADH_ZINC"/>
    <property type="match status" value="1"/>
</dbReference>
<dbReference type="PANTHER" id="PTHR43880">
    <property type="entry name" value="ALCOHOL DEHYDROGENASE"/>
    <property type="match status" value="1"/>
</dbReference>
<accession>A0A383DUX3</accession>
<dbReference type="Gene3D" id="3.90.180.10">
    <property type="entry name" value="Medium-chain alcohol dehydrogenases, catalytic domain"/>
    <property type="match status" value="1"/>
</dbReference>
<proteinExistence type="predicted"/>
<dbReference type="InterPro" id="IPR002328">
    <property type="entry name" value="ADH_Zn_CS"/>
</dbReference>
<keyword evidence="1" id="KW-0479">Metal-binding</keyword>
<evidence type="ECO:0000259" key="5">
    <source>
        <dbReference type="Pfam" id="PF08240"/>
    </source>
</evidence>
<keyword evidence="3" id="KW-0560">Oxidoreductase</keyword>
<dbReference type="GO" id="GO:0051903">
    <property type="term" value="F:S-(hydroxymethyl)glutathione dehydrogenase [NAD(P)+] activity"/>
    <property type="evidence" value="ECO:0007669"/>
    <property type="project" value="TreeGrafter"/>
</dbReference>
<name>A0A383DUX3_9ZZZZ</name>
<gene>
    <name evidence="6" type="ORF">METZ01_LOCUS501181</name>
</gene>
<evidence type="ECO:0000256" key="1">
    <source>
        <dbReference type="ARBA" id="ARBA00022723"/>
    </source>
</evidence>
<organism evidence="6">
    <name type="scientific">marine metagenome</name>
    <dbReference type="NCBI Taxonomy" id="408172"/>
    <lineage>
        <taxon>unclassified sequences</taxon>
        <taxon>metagenomes</taxon>
        <taxon>ecological metagenomes</taxon>
    </lineage>
</organism>
<dbReference type="AlphaFoldDB" id="A0A383DUX3"/>
<dbReference type="EMBL" id="UINC01220421">
    <property type="protein sequence ID" value="SVE48327.1"/>
    <property type="molecule type" value="Genomic_DNA"/>
</dbReference>
<keyword evidence="2" id="KW-0862">Zinc</keyword>
<sequence length="179" mass="18821">MVKAAVFYEVKQPLVIEEVELDDPKAGEVMVKVGAAGICRSDRHFMHGDANIALPAVLGHEGAGTVEKVGPGVTSVRPGDQVILSFVPACGRCKSCLEGHANICDSHMATGPFMYDGTTRLHKGDQRIHHMGKVACFAEYAVVPESGCVPVRSPISMDKAAMIGCCVPTGVGAVLFSAK</sequence>
<evidence type="ECO:0000313" key="6">
    <source>
        <dbReference type="EMBL" id="SVE48327.1"/>
    </source>
</evidence>
<feature type="non-terminal residue" evidence="6">
    <location>
        <position position="179"/>
    </location>
</feature>
<dbReference type="GO" id="GO:0005829">
    <property type="term" value="C:cytosol"/>
    <property type="evidence" value="ECO:0007669"/>
    <property type="project" value="TreeGrafter"/>
</dbReference>
<feature type="domain" description="Alcohol dehydrogenase-like N-terminal" evidence="5">
    <location>
        <begin position="26"/>
        <end position="151"/>
    </location>
</feature>
<dbReference type="Pfam" id="PF08240">
    <property type="entry name" value="ADH_N"/>
    <property type="match status" value="1"/>
</dbReference>